<sequence length="63" mass="7262">MNRACIYAKDVQRITGKSEKSGQRLLNKIKKELGKENHQFITTDEFADYSGIAVDVIREYLVE</sequence>
<evidence type="ECO:0000313" key="1">
    <source>
        <dbReference type="EMBL" id="MCW3808139.1"/>
    </source>
</evidence>
<keyword evidence="2" id="KW-1185">Reference proteome</keyword>
<name>A0AAE3MIG9_9BACT</name>
<reference evidence="1" key="1">
    <citation type="submission" date="2022-10" db="EMBL/GenBank/DDBJ databases">
        <authorList>
            <person name="Yu W.X."/>
        </authorList>
    </citation>
    <scope>NUCLEOTIDE SEQUENCE</scope>
    <source>
        <strain evidence="1">D04</strain>
    </source>
</reference>
<comment type="caution">
    <text evidence="1">The sequence shown here is derived from an EMBL/GenBank/DDBJ whole genome shotgun (WGS) entry which is preliminary data.</text>
</comment>
<dbReference type="RefSeq" id="WP_301202707.1">
    <property type="nucleotide sequence ID" value="NZ_JAPDPI010000120.1"/>
</dbReference>
<protein>
    <submittedName>
        <fullName evidence="1">Uncharacterized protein</fullName>
    </submittedName>
</protein>
<dbReference type="Proteomes" id="UP001207408">
    <property type="component" value="Unassembled WGS sequence"/>
</dbReference>
<gene>
    <name evidence="1" type="ORF">OM074_21145</name>
</gene>
<evidence type="ECO:0000313" key="2">
    <source>
        <dbReference type="Proteomes" id="UP001207408"/>
    </source>
</evidence>
<dbReference type="AlphaFoldDB" id="A0AAE3MIG9"/>
<dbReference type="EMBL" id="JAPDPI010000120">
    <property type="protein sequence ID" value="MCW3808139.1"/>
    <property type="molecule type" value="Genomic_DNA"/>
</dbReference>
<accession>A0AAE3MIG9</accession>
<proteinExistence type="predicted"/>
<organism evidence="1 2">
    <name type="scientific">Plebeiibacterium marinum</name>
    <dbReference type="NCBI Taxonomy" id="2992111"/>
    <lineage>
        <taxon>Bacteria</taxon>
        <taxon>Pseudomonadati</taxon>
        <taxon>Bacteroidota</taxon>
        <taxon>Bacteroidia</taxon>
        <taxon>Marinilabiliales</taxon>
        <taxon>Marinilabiliaceae</taxon>
        <taxon>Plebeiibacterium</taxon>
    </lineage>
</organism>